<proteinExistence type="predicted"/>
<gene>
    <name evidence="2" type="ORF">ILEXP_LOCUS7764</name>
</gene>
<protein>
    <submittedName>
        <fullName evidence="2">Uncharacterized protein</fullName>
    </submittedName>
</protein>
<feature type="region of interest" description="Disordered" evidence="1">
    <location>
        <begin position="53"/>
        <end position="85"/>
    </location>
</feature>
<reference evidence="2 3" key="1">
    <citation type="submission" date="2024-02" db="EMBL/GenBank/DDBJ databases">
        <authorList>
            <person name="Vignale AGUSTIN F."/>
            <person name="Sosa J E."/>
            <person name="Modenutti C."/>
        </authorList>
    </citation>
    <scope>NUCLEOTIDE SEQUENCE [LARGE SCALE GENOMIC DNA]</scope>
</reference>
<dbReference type="AlphaFoldDB" id="A0ABC8RE29"/>
<keyword evidence="3" id="KW-1185">Reference proteome</keyword>
<sequence>MTTRRWMVPARKPRDWATSASCWVSLTPWATPWGLGYDDSTSTDLRYVEEGDVDEGGDVGLEQGVDTHMPGGGEPMKGDGLDSDTLEEGIIGSAIGVAPSCNSEEGGGRACEGVPGRANAEAQTLGCSSMLGGNKDMAGDGFLDLGCIEK</sequence>
<organism evidence="2 3">
    <name type="scientific">Ilex paraguariensis</name>
    <name type="common">yerba mate</name>
    <dbReference type="NCBI Taxonomy" id="185542"/>
    <lineage>
        <taxon>Eukaryota</taxon>
        <taxon>Viridiplantae</taxon>
        <taxon>Streptophyta</taxon>
        <taxon>Embryophyta</taxon>
        <taxon>Tracheophyta</taxon>
        <taxon>Spermatophyta</taxon>
        <taxon>Magnoliopsida</taxon>
        <taxon>eudicotyledons</taxon>
        <taxon>Gunneridae</taxon>
        <taxon>Pentapetalae</taxon>
        <taxon>asterids</taxon>
        <taxon>campanulids</taxon>
        <taxon>Aquifoliales</taxon>
        <taxon>Aquifoliaceae</taxon>
        <taxon>Ilex</taxon>
    </lineage>
</organism>
<accession>A0ABC8RE29</accession>
<dbReference type="EMBL" id="CAUOFW020001034">
    <property type="protein sequence ID" value="CAK9140322.1"/>
    <property type="molecule type" value="Genomic_DNA"/>
</dbReference>
<dbReference type="Proteomes" id="UP001642360">
    <property type="component" value="Unassembled WGS sequence"/>
</dbReference>
<name>A0ABC8RE29_9AQUA</name>
<evidence type="ECO:0000313" key="3">
    <source>
        <dbReference type="Proteomes" id="UP001642360"/>
    </source>
</evidence>
<evidence type="ECO:0000256" key="1">
    <source>
        <dbReference type="SAM" id="MobiDB-lite"/>
    </source>
</evidence>
<evidence type="ECO:0000313" key="2">
    <source>
        <dbReference type="EMBL" id="CAK9140322.1"/>
    </source>
</evidence>
<comment type="caution">
    <text evidence="2">The sequence shown here is derived from an EMBL/GenBank/DDBJ whole genome shotgun (WGS) entry which is preliminary data.</text>
</comment>